<feature type="transmembrane region" description="Helical" evidence="7">
    <location>
        <begin position="274"/>
        <end position="295"/>
    </location>
</feature>
<feature type="region of interest" description="Disordered" evidence="6">
    <location>
        <begin position="379"/>
        <end position="403"/>
    </location>
</feature>
<feature type="transmembrane region" description="Helical" evidence="7">
    <location>
        <begin position="51"/>
        <end position="69"/>
    </location>
</feature>
<evidence type="ECO:0000256" key="6">
    <source>
        <dbReference type="SAM" id="MobiDB-lite"/>
    </source>
</evidence>
<evidence type="ECO:0000256" key="5">
    <source>
        <dbReference type="ARBA" id="ARBA00023136"/>
    </source>
</evidence>
<dbReference type="Proteomes" id="UP001321473">
    <property type="component" value="Unassembled WGS sequence"/>
</dbReference>
<dbReference type="GO" id="GO:0005886">
    <property type="term" value="C:plasma membrane"/>
    <property type="evidence" value="ECO:0007669"/>
    <property type="project" value="TreeGrafter"/>
</dbReference>
<evidence type="ECO:0000313" key="9">
    <source>
        <dbReference type="Proteomes" id="UP001321473"/>
    </source>
</evidence>
<keyword evidence="5 7" id="KW-0472">Membrane</keyword>
<accession>A0AAQ4EDR5</accession>
<evidence type="ECO:0000256" key="7">
    <source>
        <dbReference type="SAM" id="Phobius"/>
    </source>
</evidence>
<dbReference type="Pfam" id="PF10160">
    <property type="entry name" value="Tmemb_40"/>
    <property type="match status" value="1"/>
</dbReference>
<dbReference type="GO" id="GO:0004930">
    <property type="term" value="F:G protein-coupled receptor activity"/>
    <property type="evidence" value="ECO:0007669"/>
    <property type="project" value="TreeGrafter"/>
</dbReference>
<gene>
    <name evidence="8" type="ORF">V5799_012570</name>
</gene>
<keyword evidence="3 7" id="KW-0812">Transmembrane</keyword>
<dbReference type="PANTHER" id="PTHR15876">
    <property type="entry name" value="TRANSMEMBRANE PROTEIN ADIPOCYTE-ASSOCIATED 1"/>
    <property type="match status" value="1"/>
</dbReference>
<proteinExistence type="inferred from homology"/>
<dbReference type="EMBL" id="JARKHS020017591">
    <property type="protein sequence ID" value="KAK8772896.1"/>
    <property type="molecule type" value="Genomic_DNA"/>
</dbReference>
<keyword evidence="9" id="KW-1185">Reference proteome</keyword>
<feature type="transmembrane region" description="Helical" evidence="7">
    <location>
        <begin position="158"/>
        <end position="180"/>
    </location>
</feature>
<feature type="transmembrane region" description="Helical" evidence="7">
    <location>
        <begin position="126"/>
        <end position="146"/>
    </location>
</feature>
<comment type="caution">
    <text evidence="8">The sequence shown here is derived from an EMBL/GenBank/DDBJ whole genome shotgun (WGS) entry which is preliminary data.</text>
</comment>
<feature type="transmembrane region" description="Helical" evidence="7">
    <location>
        <begin position="89"/>
        <end position="114"/>
    </location>
</feature>
<reference evidence="8 9" key="1">
    <citation type="journal article" date="2023" name="Arcadia Sci">
        <title>De novo assembly of a long-read Amblyomma americanum tick genome.</title>
        <authorList>
            <person name="Chou S."/>
            <person name="Poskanzer K.E."/>
            <person name="Rollins M."/>
            <person name="Thuy-Boun P.S."/>
        </authorList>
    </citation>
    <scope>NUCLEOTIDE SEQUENCE [LARGE SCALE GENOMIC DNA]</scope>
    <source>
        <strain evidence="8">F_SG_1</strain>
        <tissue evidence="8">Salivary glands</tissue>
    </source>
</reference>
<feature type="transmembrane region" description="Helical" evidence="7">
    <location>
        <begin position="237"/>
        <end position="259"/>
    </location>
</feature>
<keyword evidence="4 7" id="KW-1133">Transmembrane helix</keyword>
<name>A0AAQ4EDR5_AMBAM</name>
<comment type="similarity">
    <text evidence="2">Belongs to the UPF0359 family.</text>
</comment>
<organism evidence="8 9">
    <name type="scientific">Amblyomma americanum</name>
    <name type="common">Lone star tick</name>
    <dbReference type="NCBI Taxonomy" id="6943"/>
    <lineage>
        <taxon>Eukaryota</taxon>
        <taxon>Metazoa</taxon>
        <taxon>Ecdysozoa</taxon>
        <taxon>Arthropoda</taxon>
        <taxon>Chelicerata</taxon>
        <taxon>Arachnida</taxon>
        <taxon>Acari</taxon>
        <taxon>Parasitiformes</taxon>
        <taxon>Ixodida</taxon>
        <taxon>Ixodoidea</taxon>
        <taxon>Ixodidae</taxon>
        <taxon>Amblyomminae</taxon>
        <taxon>Amblyomma</taxon>
    </lineage>
</organism>
<evidence type="ECO:0000256" key="3">
    <source>
        <dbReference type="ARBA" id="ARBA00022692"/>
    </source>
</evidence>
<feature type="transmembrane region" description="Helical" evidence="7">
    <location>
        <begin position="200"/>
        <end position="225"/>
    </location>
</feature>
<evidence type="ECO:0000256" key="4">
    <source>
        <dbReference type="ARBA" id="ARBA00022989"/>
    </source>
</evidence>
<sequence>MTDDMLGSDMPSTTSSYFNVTSPSPTPAVLEPEYFCKWVLYHEIPGSHVRMWDLSILVPNVLFLLFMALRFNRARLKLRATSSPIFSTFYILVSLNAVMSVIRCVVSMTVNAAAPAGGIADKVLWVAVRFFLLSTEMSVLIFGLAFGHLDSRTSIQRVLMVTSFVALLYSGTQGVLELVLPDHKFYVAGSNFQLFGHGGMLFWFISSVLFAVVYIIVFLLPWTGLRERVALPAKQSFYWYALFLALLNLSQAAGSGLYYYDVQEGVCVVDVTSYLYFTIFTPLVYKTFLADFFSISQPSIMFSYKAQTDDPMEDDNVSLPHQLSCSSLKTDSDYIYQNNSLYDSTHFDAANINPLYAQSLQSPDSVVGFDYCGASQRPTYQTTIAPPQPQQGALPPSGNGVPR</sequence>
<evidence type="ECO:0000256" key="1">
    <source>
        <dbReference type="ARBA" id="ARBA00004141"/>
    </source>
</evidence>
<evidence type="ECO:0000313" key="8">
    <source>
        <dbReference type="EMBL" id="KAK8772896.1"/>
    </source>
</evidence>
<evidence type="ECO:0000256" key="2">
    <source>
        <dbReference type="ARBA" id="ARBA00010125"/>
    </source>
</evidence>
<dbReference type="InterPro" id="IPR018781">
    <property type="entry name" value="TPRA1/CAND2/CAND8"/>
</dbReference>
<protein>
    <submittedName>
        <fullName evidence="8">Uncharacterized protein</fullName>
    </submittedName>
</protein>
<comment type="subcellular location">
    <subcellularLocation>
        <location evidence="1">Membrane</location>
        <topology evidence="1">Multi-pass membrane protein</topology>
    </subcellularLocation>
</comment>
<dbReference type="PANTHER" id="PTHR15876:SF8">
    <property type="entry name" value="TRANSMEMBRANE PROTEIN ADIPOCYTE-ASSOCIATED 1"/>
    <property type="match status" value="1"/>
</dbReference>
<dbReference type="AlphaFoldDB" id="A0AAQ4EDR5"/>